<dbReference type="Proteomes" id="UP000183810">
    <property type="component" value="Chromosome"/>
</dbReference>
<gene>
    <name evidence="1" type="ORF">BOX37_16370</name>
</gene>
<dbReference type="SUPFAM" id="SSF56112">
    <property type="entry name" value="Protein kinase-like (PK-like)"/>
    <property type="match status" value="1"/>
</dbReference>
<keyword evidence="2" id="KW-1185">Reference proteome</keyword>
<protein>
    <submittedName>
        <fullName evidence="1">Aminoglycoside phosphotransferase</fullName>
    </submittedName>
</protein>
<dbReference type="RefSeq" id="WP_071931579.1">
    <property type="nucleotide sequence ID" value="NZ_CP018082.1"/>
</dbReference>
<keyword evidence="1" id="KW-0808">Transferase</keyword>
<accession>A0A1J0W2A7</accession>
<dbReference type="OrthoDB" id="115252at2"/>
<dbReference type="AlphaFoldDB" id="A0A1J0W2A7"/>
<dbReference type="InterPro" id="IPR011009">
    <property type="entry name" value="Kinase-like_dom_sf"/>
</dbReference>
<evidence type="ECO:0000313" key="1">
    <source>
        <dbReference type="EMBL" id="APE38410.1"/>
    </source>
</evidence>
<name>A0A1J0W2A7_9NOCA</name>
<dbReference type="EMBL" id="CP018082">
    <property type="protein sequence ID" value="APE38410.1"/>
    <property type="molecule type" value="Genomic_DNA"/>
</dbReference>
<evidence type="ECO:0000313" key="2">
    <source>
        <dbReference type="Proteomes" id="UP000183810"/>
    </source>
</evidence>
<proteinExistence type="predicted"/>
<dbReference type="GO" id="GO:0016740">
    <property type="term" value="F:transferase activity"/>
    <property type="evidence" value="ECO:0007669"/>
    <property type="project" value="UniProtKB-KW"/>
</dbReference>
<sequence length="316" mass="34077">MSASMTTDQRAARTTRAVAAAVAAGRERGLAVTEPIVLHDVFSVVVHLAPSPVVVRVPTVLAPGMDLDGLADRQRTELAVVSWLAEHGTPVIAPSPLVDVEPVHRDGFSMTFWHYVDRDSSAEPDYVRNAALVADLHLALREYPGELPFLSAAEPKTLTASFAVLAERPDLIAPAELERAQHEWELIEPLVSSRAVFDAAFPDMGVQPIHGDAPAYNIVPTTNGALYADFELTTLGPVEWDLAAFGPEAADAYDAAAAGVGLRPLDRRVLRFVEAVGMARTIACLALVDELPLLREGIEPAMQQWRSQPFPDDLLG</sequence>
<organism evidence="1 2">
    <name type="scientific">Nocardia mangyaensis</name>
    <dbReference type="NCBI Taxonomy" id="2213200"/>
    <lineage>
        <taxon>Bacteria</taxon>
        <taxon>Bacillati</taxon>
        <taxon>Actinomycetota</taxon>
        <taxon>Actinomycetes</taxon>
        <taxon>Mycobacteriales</taxon>
        <taxon>Nocardiaceae</taxon>
        <taxon>Nocardia</taxon>
    </lineage>
</organism>
<reference evidence="1" key="1">
    <citation type="submission" date="2016-11" db="EMBL/GenBank/DDBJ databases">
        <authorList>
            <person name="Jaros S."/>
            <person name="Januszkiewicz K."/>
            <person name="Wedrychowicz H."/>
        </authorList>
    </citation>
    <scope>NUCLEOTIDE SEQUENCE [LARGE SCALE GENOMIC DNA]</scope>
    <source>
        <strain evidence="1">Y48</strain>
    </source>
</reference>
<dbReference type="KEGG" id="nsl:BOX37_16370"/>